<feature type="non-terminal residue" evidence="2">
    <location>
        <position position="1"/>
    </location>
</feature>
<feature type="region of interest" description="Disordered" evidence="1">
    <location>
        <begin position="1"/>
        <end position="311"/>
    </location>
</feature>
<feature type="compositionally biased region" description="Polar residues" evidence="1">
    <location>
        <begin position="261"/>
        <end position="270"/>
    </location>
</feature>
<feature type="compositionally biased region" description="Basic and acidic residues" evidence="1">
    <location>
        <begin position="23"/>
        <end position="51"/>
    </location>
</feature>
<dbReference type="AlphaFoldDB" id="A0A9W8MM48"/>
<sequence length="311" mass="33508">MIRGGHAHAHGGRGESGRGNGTHHGDHQTRPDGRFDLDPNRDPNHDREARPSHGGYSQHGQQGNTNHPNQGAQAANNQVADSTTKNWNSLQGLGEGERTQARPSELAPDTVPIDHESHATNWNPGLEEGRPGSVIPGSRDYHNMNDPRSVPTAETARPTTAGVGETHAPVLPELNADNAGADWSHRNDEGSRGTGQIPVFENRNMSDPRSNPSQDSRPLTGEQRPTLAGTGEQAPRYNPEANLPDYNPRDNEGSRAGQIPSFGNHNINDVRSNRPDVVDHGAPNVAEGFNGLPTESTPSLTIPRLNDLKRT</sequence>
<dbReference type="EMBL" id="JANBPK010000741">
    <property type="protein sequence ID" value="KAJ2933519.1"/>
    <property type="molecule type" value="Genomic_DNA"/>
</dbReference>
<feature type="compositionally biased region" description="Low complexity" evidence="1">
    <location>
        <begin position="52"/>
        <end position="78"/>
    </location>
</feature>
<evidence type="ECO:0000256" key="1">
    <source>
        <dbReference type="SAM" id="MobiDB-lite"/>
    </source>
</evidence>
<dbReference type="OrthoDB" id="10307679at2759"/>
<protein>
    <submittedName>
        <fullName evidence="2">Uncharacterized protein</fullName>
    </submittedName>
</protein>
<reference evidence="2" key="1">
    <citation type="submission" date="2022-06" db="EMBL/GenBank/DDBJ databases">
        <title>Genome Sequence of Candolleomyces eurysporus.</title>
        <authorList>
            <person name="Buettner E."/>
        </authorList>
    </citation>
    <scope>NUCLEOTIDE SEQUENCE</scope>
    <source>
        <strain evidence="2">VTCC 930004</strain>
    </source>
</reference>
<evidence type="ECO:0000313" key="2">
    <source>
        <dbReference type="EMBL" id="KAJ2933519.1"/>
    </source>
</evidence>
<accession>A0A9W8MM48</accession>
<dbReference type="Proteomes" id="UP001140091">
    <property type="component" value="Unassembled WGS sequence"/>
</dbReference>
<feature type="compositionally biased region" description="Polar residues" evidence="1">
    <location>
        <begin position="79"/>
        <end position="91"/>
    </location>
</feature>
<name>A0A9W8MM48_9AGAR</name>
<proteinExistence type="predicted"/>
<evidence type="ECO:0000313" key="3">
    <source>
        <dbReference type="Proteomes" id="UP001140091"/>
    </source>
</evidence>
<gene>
    <name evidence="2" type="ORF">H1R20_g3588</name>
</gene>
<feature type="compositionally biased region" description="Polar residues" evidence="1">
    <location>
        <begin position="203"/>
        <end position="217"/>
    </location>
</feature>
<comment type="caution">
    <text evidence="2">The sequence shown here is derived from an EMBL/GenBank/DDBJ whole genome shotgun (WGS) entry which is preliminary data.</text>
</comment>
<organism evidence="2 3">
    <name type="scientific">Candolleomyces eurysporus</name>
    <dbReference type="NCBI Taxonomy" id="2828524"/>
    <lineage>
        <taxon>Eukaryota</taxon>
        <taxon>Fungi</taxon>
        <taxon>Dikarya</taxon>
        <taxon>Basidiomycota</taxon>
        <taxon>Agaricomycotina</taxon>
        <taxon>Agaricomycetes</taxon>
        <taxon>Agaricomycetidae</taxon>
        <taxon>Agaricales</taxon>
        <taxon>Agaricineae</taxon>
        <taxon>Psathyrellaceae</taxon>
        <taxon>Candolleomyces</taxon>
    </lineage>
</organism>
<keyword evidence="3" id="KW-1185">Reference proteome</keyword>
<feature type="compositionally biased region" description="Basic residues" evidence="1">
    <location>
        <begin position="1"/>
        <end position="11"/>
    </location>
</feature>